<dbReference type="GO" id="GO:0008170">
    <property type="term" value="F:N-methyltransferase activity"/>
    <property type="evidence" value="ECO:0007669"/>
    <property type="project" value="InterPro"/>
</dbReference>
<protein>
    <recommendedName>
        <fullName evidence="2">site-specific DNA-methyltransferase (adenine-specific)</fullName>
        <ecNumber evidence="2">2.1.1.72</ecNumber>
    </recommendedName>
</protein>
<evidence type="ECO:0000256" key="5">
    <source>
        <dbReference type="ARBA" id="ARBA00022691"/>
    </source>
</evidence>
<comment type="similarity">
    <text evidence="1">Belongs to the N(4)/N(6)-methyltransferase family.</text>
</comment>
<dbReference type="AlphaFoldDB" id="D4TWV2"/>
<evidence type="ECO:0000259" key="9">
    <source>
        <dbReference type="Pfam" id="PF12161"/>
    </source>
</evidence>
<organism evidence="10 11">
    <name type="scientific">Schaalia odontolytica F0309</name>
    <dbReference type="NCBI Taxonomy" id="649742"/>
    <lineage>
        <taxon>Bacteria</taxon>
        <taxon>Bacillati</taxon>
        <taxon>Actinomycetota</taxon>
        <taxon>Actinomycetes</taxon>
        <taxon>Actinomycetales</taxon>
        <taxon>Actinomycetaceae</taxon>
        <taxon>Schaalia</taxon>
    </lineage>
</organism>
<name>D4TWV2_9ACTO</name>
<feature type="domain" description="N6 adenine-specific DNA methyltransferase N-terminal" evidence="9">
    <location>
        <begin position="2"/>
        <end position="107"/>
    </location>
</feature>
<evidence type="ECO:0000256" key="7">
    <source>
        <dbReference type="ARBA" id="ARBA00047942"/>
    </source>
</evidence>
<evidence type="ECO:0000259" key="8">
    <source>
        <dbReference type="Pfam" id="PF02384"/>
    </source>
</evidence>
<comment type="catalytic activity">
    <reaction evidence="7">
        <text>a 2'-deoxyadenosine in DNA + S-adenosyl-L-methionine = an N(6)-methyl-2'-deoxyadenosine in DNA + S-adenosyl-L-homocysteine + H(+)</text>
        <dbReference type="Rhea" id="RHEA:15197"/>
        <dbReference type="Rhea" id="RHEA-COMP:12418"/>
        <dbReference type="Rhea" id="RHEA-COMP:12419"/>
        <dbReference type="ChEBI" id="CHEBI:15378"/>
        <dbReference type="ChEBI" id="CHEBI:57856"/>
        <dbReference type="ChEBI" id="CHEBI:59789"/>
        <dbReference type="ChEBI" id="CHEBI:90615"/>
        <dbReference type="ChEBI" id="CHEBI:90616"/>
        <dbReference type="EC" id="2.1.1.72"/>
    </reaction>
</comment>
<keyword evidence="4" id="KW-0808">Transferase</keyword>
<dbReference type="HOGENOM" id="CLU_013049_5_3_11"/>
<dbReference type="PATRIC" id="fig|649742.3.peg.201"/>
<dbReference type="InterPro" id="IPR052916">
    <property type="entry name" value="Type-I_RE_MTase_Subunit"/>
</dbReference>
<dbReference type="Pfam" id="PF12161">
    <property type="entry name" value="HsdM_N"/>
    <property type="match status" value="1"/>
</dbReference>
<evidence type="ECO:0000256" key="4">
    <source>
        <dbReference type="ARBA" id="ARBA00022679"/>
    </source>
</evidence>
<keyword evidence="5" id="KW-0949">S-adenosyl-L-methionine</keyword>
<dbReference type="GO" id="GO:0032259">
    <property type="term" value="P:methylation"/>
    <property type="evidence" value="ECO:0007669"/>
    <property type="project" value="UniProtKB-KW"/>
</dbReference>
<dbReference type="InterPro" id="IPR029063">
    <property type="entry name" value="SAM-dependent_MTases_sf"/>
</dbReference>
<dbReference type="RefSeq" id="WP_003794485.1">
    <property type="nucleotide sequence ID" value="NZ_GG753639.1"/>
</dbReference>
<evidence type="ECO:0000256" key="2">
    <source>
        <dbReference type="ARBA" id="ARBA00011900"/>
    </source>
</evidence>
<dbReference type="REBASE" id="29484">
    <property type="entry name" value="M.Aod309ORF412P"/>
</dbReference>
<dbReference type="GO" id="GO:0009007">
    <property type="term" value="F:site-specific DNA-methyltransferase (adenine-specific) activity"/>
    <property type="evidence" value="ECO:0007669"/>
    <property type="project" value="UniProtKB-EC"/>
</dbReference>
<dbReference type="PANTHER" id="PTHR42998">
    <property type="entry name" value="TYPE I RESTRICTION ENZYME HINDVIIP M PROTEIN-RELATED"/>
    <property type="match status" value="1"/>
</dbReference>
<accession>D4TWV2</accession>
<evidence type="ECO:0000313" key="11">
    <source>
        <dbReference type="Proteomes" id="UP000003150"/>
    </source>
</evidence>
<dbReference type="InterPro" id="IPR003356">
    <property type="entry name" value="DNA_methylase_A-5"/>
</dbReference>
<reference evidence="10 11" key="1">
    <citation type="submission" date="2009-10" db="EMBL/GenBank/DDBJ databases">
        <authorList>
            <person name="Weinstock G."/>
            <person name="Sodergren E."/>
            <person name="Clifton S."/>
            <person name="Fulton L."/>
            <person name="Fulton B."/>
            <person name="Courtney L."/>
            <person name="Fronick C."/>
            <person name="Harrison M."/>
            <person name="Strong C."/>
            <person name="Farmer C."/>
            <person name="Delahaunty K."/>
            <person name="Markovic C."/>
            <person name="Hall O."/>
            <person name="Minx P."/>
            <person name="Tomlinson C."/>
            <person name="Mitreva M."/>
            <person name="Nelson J."/>
            <person name="Hou S."/>
            <person name="Wollam A."/>
            <person name="Pepin K.H."/>
            <person name="Johnson M."/>
            <person name="Bhonagiri V."/>
            <person name="Nash W.E."/>
            <person name="Warren W."/>
            <person name="Chinwalla A."/>
            <person name="Mardis E.R."/>
            <person name="Wilson R.K."/>
        </authorList>
    </citation>
    <scope>NUCLEOTIDE SEQUENCE [LARGE SCALE GENOMIC DNA]</scope>
    <source>
        <strain evidence="10 11">F0309</strain>
    </source>
</reference>
<dbReference type="Gene3D" id="1.20.1260.30">
    <property type="match status" value="1"/>
</dbReference>
<proteinExistence type="inferred from homology"/>
<comment type="caution">
    <text evidence="10">The sequence shown here is derived from an EMBL/GenBank/DDBJ whole genome shotgun (WGS) entry which is preliminary data.</text>
</comment>
<evidence type="ECO:0000256" key="3">
    <source>
        <dbReference type="ARBA" id="ARBA00022603"/>
    </source>
</evidence>
<keyword evidence="6" id="KW-0680">Restriction system</keyword>
<dbReference type="InterPro" id="IPR038333">
    <property type="entry name" value="T1MK-like_N_sf"/>
</dbReference>
<gene>
    <name evidence="10" type="ORF">HMPREF0970_00413</name>
</gene>
<dbReference type="InterPro" id="IPR022749">
    <property type="entry name" value="D12N6_MeTrfase_N"/>
</dbReference>
<dbReference type="GO" id="GO:0009307">
    <property type="term" value="P:DNA restriction-modification system"/>
    <property type="evidence" value="ECO:0007669"/>
    <property type="project" value="UniProtKB-KW"/>
</dbReference>
<evidence type="ECO:0000256" key="1">
    <source>
        <dbReference type="ARBA" id="ARBA00006594"/>
    </source>
</evidence>
<keyword evidence="3" id="KW-0489">Methyltransferase</keyword>
<dbReference type="GO" id="GO:0003677">
    <property type="term" value="F:DNA binding"/>
    <property type="evidence" value="ECO:0007669"/>
    <property type="project" value="InterPro"/>
</dbReference>
<sequence length="151" mass="16714">MQYRDPVLGLVFLAYAEDRFESVRAAVDAGATSRNPANVADYRAKSVLYVPDESRLSYLVNLPEGKDVGKATDAAIKAIEETNLELKDVLPRGSQKLERSTLIELLRLFAPLPKQLEGDAFGFIYEDFLSNFAAQEGKGGGKYFTPYSTRV</sequence>
<feature type="domain" description="DNA methylase adenine-specific" evidence="8">
    <location>
        <begin position="118"/>
        <end position="147"/>
    </location>
</feature>
<dbReference type="EMBL" id="ACYT02000012">
    <property type="protein sequence ID" value="EFF80776.1"/>
    <property type="molecule type" value="Genomic_DNA"/>
</dbReference>
<dbReference type="SUPFAM" id="SSF53335">
    <property type="entry name" value="S-adenosyl-L-methionine-dependent methyltransferases"/>
    <property type="match status" value="1"/>
</dbReference>
<dbReference type="EC" id="2.1.1.72" evidence="2"/>
<dbReference type="Pfam" id="PF02384">
    <property type="entry name" value="N6_Mtase"/>
    <property type="match status" value="1"/>
</dbReference>
<dbReference type="Proteomes" id="UP000003150">
    <property type="component" value="Unassembled WGS sequence"/>
</dbReference>
<evidence type="ECO:0000256" key="6">
    <source>
        <dbReference type="ARBA" id="ARBA00022747"/>
    </source>
</evidence>
<evidence type="ECO:0000313" key="10">
    <source>
        <dbReference type="EMBL" id="EFF80776.1"/>
    </source>
</evidence>
<dbReference type="PANTHER" id="PTHR42998:SF1">
    <property type="entry name" value="TYPE I RESTRICTION ENZYME HINDI METHYLASE SUBUNIT"/>
    <property type="match status" value="1"/>
</dbReference>